<evidence type="ECO:0000259" key="4">
    <source>
        <dbReference type="PROSITE" id="PS50995"/>
    </source>
</evidence>
<name>A0A1G7YAC2_ANETH</name>
<dbReference type="EMBL" id="FNDE01000006">
    <property type="protein sequence ID" value="SDG93279.1"/>
    <property type="molecule type" value="Genomic_DNA"/>
</dbReference>
<keyword evidence="2 6" id="KW-0238">DNA-binding</keyword>
<accession>A0A1G7YAC2</accession>
<dbReference type="GeneID" id="97142607"/>
<keyword evidence="3" id="KW-0804">Transcription</keyword>
<sequence>MNVYGHRINQAARHFVKKLNEHLAPLDLYNAQWAVILRLRENGTSTQVELCNELCVEPPTMTRTLARMEQGGWITREEGTDRRERKVKLSQKAYEMLPVLEKASEMVETQALKGIKEEDLRIFTCVLEQMVKNLNEK</sequence>
<dbReference type="Pfam" id="PF01047">
    <property type="entry name" value="MarR"/>
    <property type="match status" value="1"/>
</dbReference>
<reference evidence="6 7" key="1">
    <citation type="submission" date="2016-10" db="EMBL/GenBank/DDBJ databases">
        <authorList>
            <person name="de Groot N.N."/>
        </authorList>
    </citation>
    <scope>NUCLEOTIDE SEQUENCE [LARGE SCALE GENOMIC DNA]</scope>
    <source>
        <strain evidence="6 7">L 420-91</strain>
    </source>
</reference>
<proteinExistence type="predicted"/>
<evidence type="ECO:0000256" key="3">
    <source>
        <dbReference type="ARBA" id="ARBA00023163"/>
    </source>
</evidence>
<evidence type="ECO:0000313" key="5">
    <source>
        <dbReference type="EMBL" id="QYY42083.1"/>
    </source>
</evidence>
<organism evidence="6 7">
    <name type="scientific">Aneurinibacillus thermoaerophilus</name>
    <dbReference type="NCBI Taxonomy" id="143495"/>
    <lineage>
        <taxon>Bacteria</taxon>
        <taxon>Bacillati</taxon>
        <taxon>Bacillota</taxon>
        <taxon>Bacilli</taxon>
        <taxon>Bacillales</taxon>
        <taxon>Paenibacillaceae</taxon>
        <taxon>Aneurinibacillus group</taxon>
        <taxon>Aneurinibacillus</taxon>
    </lineage>
</organism>
<dbReference type="SMART" id="SM00347">
    <property type="entry name" value="HTH_MARR"/>
    <property type="match status" value="1"/>
</dbReference>
<protein>
    <submittedName>
        <fullName evidence="6">DNA-binding transcriptional regulator, MarR family</fullName>
    </submittedName>
    <submittedName>
        <fullName evidence="5">MarR family transcriptional regulator</fullName>
    </submittedName>
</protein>
<reference evidence="5 8" key="2">
    <citation type="submission" date="2021-08" db="EMBL/GenBank/DDBJ databases">
        <title>Complete genome sequence of the strain Aneurinibacillus thermoaerophilus CCM 8960.</title>
        <authorList>
            <person name="Musilova J."/>
            <person name="Kourilova X."/>
            <person name="Pernicova I."/>
            <person name="Bezdicek M."/>
            <person name="Lengerova M."/>
            <person name="Obruca S."/>
            <person name="Sedlar K."/>
        </authorList>
    </citation>
    <scope>NUCLEOTIDE SEQUENCE [LARGE SCALE GENOMIC DNA]</scope>
    <source>
        <strain evidence="5 8">CCM 8960</strain>
    </source>
</reference>
<dbReference type="SUPFAM" id="SSF46785">
    <property type="entry name" value="Winged helix' DNA-binding domain"/>
    <property type="match status" value="1"/>
</dbReference>
<evidence type="ECO:0000313" key="7">
    <source>
        <dbReference type="Proteomes" id="UP000198956"/>
    </source>
</evidence>
<evidence type="ECO:0000256" key="1">
    <source>
        <dbReference type="ARBA" id="ARBA00023015"/>
    </source>
</evidence>
<evidence type="ECO:0000313" key="8">
    <source>
        <dbReference type="Proteomes" id="UP000826616"/>
    </source>
</evidence>
<dbReference type="Proteomes" id="UP000826616">
    <property type="component" value="Chromosome"/>
</dbReference>
<evidence type="ECO:0000256" key="2">
    <source>
        <dbReference type="ARBA" id="ARBA00023125"/>
    </source>
</evidence>
<keyword evidence="1" id="KW-0805">Transcription regulation</keyword>
<gene>
    <name evidence="5" type="ORF">K3F53_14595</name>
    <name evidence="6" type="ORF">SAMN04489735_100622</name>
</gene>
<dbReference type="PROSITE" id="PS50995">
    <property type="entry name" value="HTH_MARR_2"/>
    <property type="match status" value="1"/>
</dbReference>
<feature type="domain" description="HTH marR-type" evidence="4">
    <location>
        <begin position="1"/>
        <end position="132"/>
    </location>
</feature>
<dbReference type="RefSeq" id="WP_057897920.1">
    <property type="nucleotide sequence ID" value="NZ_CP080764.1"/>
</dbReference>
<evidence type="ECO:0000313" key="6">
    <source>
        <dbReference type="EMBL" id="SDG93279.1"/>
    </source>
</evidence>
<dbReference type="AlphaFoldDB" id="A0A1G7YAC2"/>
<dbReference type="GO" id="GO:0003677">
    <property type="term" value="F:DNA binding"/>
    <property type="evidence" value="ECO:0007669"/>
    <property type="project" value="UniProtKB-KW"/>
</dbReference>
<dbReference type="Gene3D" id="1.10.10.10">
    <property type="entry name" value="Winged helix-like DNA-binding domain superfamily/Winged helix DNA-binding domain"/>
    <property type="match status" value="1"/>
</dbReference>
<dbReference type="PRINTS" id="PR00598">
    <property type="entry name" value="HTHMARR"/>
</dbReference>
<dbReference type="PANTHER" id="PTHR42756">
    <property type="entry name" value="TRANSCRIPTIONAL REGULATOR, MARR"/>
    <property type="match status" value="1"/>
</dbReference>
<dbReference type="Proteomes" id="UP000198956">
    <property type="component" value="Unassembled WGS sequence"/>
</dbReference>
<dbReference type="InterPro" id="IPR000835">
    <property type="entry name" value="HTH_MarR-typ"/>
</dbReference>
<keyword evidence="8" id="KW-1185">Reference proteome</keyword>
<dbReference type="GO" id="GO:0003700">
    <property type="term" value="F:DNA-binding transcription factor activity"/>
    <property type="evidence" value="ECO:0007669"/>
    <property type="project" value="InterPro"/>
</dbReference>
<dbReference type="InterPro" id="IPR036388">
    <property type="entry name" value="WH-like_DNA-bd_sf"/>
</dbReference>
<dbReference type="OrthoDB" id="1904211at2"/>
<dbReference type="PANTHER" id="PTHR42756:SF1">
    <property type="entry name" value="TRANSCRIPTIONAL REPRESSOR OF EMRAB OPERON"/>
    <property type="match status" value="1"/>
</dbReference>
<dbReference type="InterPro" id="IPR036390">
    <property type="entry name" value="WH_DNA-bd_sf"/>
</dbReference>
<dbReference type="EMBL" id="CP080764">
    <property type="protein sequence ID" value="QYY42083.1"/>
    <property type="molecule type" value="Genomic_DNA"/>
</dbReference>